<dbReference type="PROSITE" id="PS50021">
    <property type="entry name" value="CH"/>
    <property type="match status" value="1"/>
</dbReference>
<gene>
    <name evidence="4" type="primary">LOC125179314</name>
</gene>
<evidence type="ECO:0000256" key="1">
    <source>
        <dbReference type="SAM" id="Coils"/>
    </source>
</evidence>
<organism evidence="3 4">
    <name type="scientific">Hyalella azteca</name>
    <name type="common">Amphipod</name>
    <dbReference type="NCBI Taxonomy" id="294128"/>
    <lineage>
        <taxon>Eukaryota</taxon>
        <taxon>Metazoa</taxon>
        <taxon>Ecdysozoa</taxon>
        <taxon>Arthropoda</taxon>
        <taxon>Crustacea</taxon>
        <taxon>Multicrustacea</taxon>
        <taxon>Malacostraca</taxon>
        <taxon>Eumalacostraca</taxon>
        <taxon>Peracarida</taxon>
        <taxon>Amphipoda</taxon>
        <taxon>Senticaudata</taxon>
        <taxon>Talitrida</taxon>
        <taxon>Talitroidea</taxon>
        <taxon>Hyalellidae</taxon>
        <taxon>Hyalella</taxon>
    </lineage>
</organism>
<reference evidence="4" key="1">
    <citation type="submission" date="2025-08" db="UniProtKB">
        <authorList>
            <consortium name="RefSeq"/>
        </authorList>
    </citation>
    <scope>IDENTIFICATION</scope>
    <source>
        <tissue evidence="4">Whole organism</tissue>
    </source>
</reference>
<dbReference type="CDD" id="cd21212">
    <property type="entry name" value="CH_NAV2-like"/>
    <property type="match status" value="1"/>
</dbReference>
<dbReference type="OMA" id="PRTIDKQ"/>
<sequence length="186" mass="20762">MACIRSITSEGSCDDLHKLQPNKKTQQKSITQIYTDWANHYLQKSRSRRHITDLQNDVMDGTILADVIEAVTGLKVPDVVKKPKGSAQMVENINACLVFLSGLGVALDGFTARDVKEGNLKAVLSLFFALSRYKQQQKQLLQERRELDKLREKKMESESTAPAPNRALKQKMLDGVGECMTLGAQV</sequence>
<keyword evidence="3" id="KW-1185">Reference proteome</keyword>
<dbReference type="GeneID" id="125179314"/>
<dbReference type="InterPro" id="IPR039041">
    <property type="entry name" value="Nav/unc-53"/>
</dbReference>
<dbReference type="Proteomes" id="UP000694843">
    <property type="component" value="Unplaced"/>
</dbReference>
<evidence type="ECO:0000313" key="3">
    <source>
        <dbReference type="Proteomes" id="UP000694843"/>
    </source>
</evidence>
<dbReference type="GO" id="GO:0022008">
    <property type="term" value="P:neurogenesis"/>
    <property type="evidence" value="ECO:0007669"/>
    <property type="project" value="InterPro"/>
</dbReference>
<dbReference type="PANTHER" id="PTHR12784:SF28">
    <property type="entry name" value="PROTEIN SICKIE"/>
    <property type="match status" value="1"/>
</dbReference>
<dbReference type="Gene3D" id="1.10.418.10">
    <property type="entry name" value="Calponin-like domain"/>
    <property type="match status" value="1"/>
</dbReference>
<dbReference type="PANTHER" id="PTHR12784">
    <property type="entry name" value="STEERIN"/>
    <property type="match status" value="1"/>
</dbReference>
<dbReference type="AlphaFoldDB" id="A0A979FUI7"/>
<dbReference type="Pfam" id="PF00307">
    <property type="entry name" value="CH"/>
    <property type="match status" value="1"/>
</dbReference>
<dbReference type="SUPFAM" id="SSF47576">
    <property type="entry name" value="Calponin-homology domain, CH-domain"/>
    <property type="match status" value="1"/>
</dbReference>
<evidence type="ECO:0000313" key="4">
    <source>
        <dbReference type="RefSeq" id="XP_047740890.1"/>
    </source>
</evidence>
<evidence type="ECO:0000259" key="2">
    <source>
        <dbReference type="PROSITE" id="PS50021"/>
    </source>
</evidence>
<name>A0A979FUI7_HYAAZ</name>
<proteinExistence type="predicted"/>
<feature type="coiled-coil region" evidence="1">
    <location>
        <begin position="130"/>
        <end position="160"/>
    </location>
</feature>
<dbReference type="InterPro" id="IPR036872">
    <property type="entry name" value="CH_dom_sf"/>
</dbReference>
<protein>
    <submittedName>
        <fullName evidence="4">Protein sickie-like</fullName>
    </submittedName>
</protein>
<dbReference type="RefSeq" id="XP_047740890.1">
    <property type="nucleotide sequence ID" value="XM_047884934.1"/>
</dbReference>
<dbReference type="OrthoDB" id="2161974at2759"/>
<dbReference type="InterPro" id="IPR001715">
    <property type="entry name" value="CH_dom"/>
</dbReference>
<accession>A0A979FUI7</accession>
<feature type="domain" description="Calponin-homology (CH)" evidence="2">
    <location>
        <begin position="28"/>
        <end position="135"/>
    </location>
</feature>
<dbReference type="KEGG" id="hazt:125179314"/>
<dbReference type="SMART" id="SM00033">
    <property type="entry name" value="CH"/>
    <property type="match status" value="1"/>
</dbReference>
<keyword evidence="1" id="KW-0175">Coiled coil</keyword>